<name>A0A0B2R4S0_GLYSO</name>
<evidence type="ECO:0000313" key="1">
    <source>
        <dbReference type="EMBL" id="KHN27189.1"/>
    </source>
</evidence>
<dbReference type="PANTHER" id="PTHR36068">
    <property type="entry name" value="OS01G0102500 PROTEIN"/>
    <property type="match status" value="1"/>
</dbReference>
<protein>
    <submittedName>
        <fullName evidence="1">Uncharacterized protein</fullName>
    </submittedName>
</protein>
<sequence>MGKLLCDSTTVAELVAFYQDWENIIDLEEQQRHHLQRLHAKGVLWKPPSEEEDSSSLSSSALKSVVLGLYDHDKVSIDRNRLFTALL</sequence>
<organism evidence="1">
    <name type="scientific">Glycine soja</name>
    <name type="common">Wild soybean</name>
    <dbReference type="NCBI Taxonomy" id="3848"/>
    <lineage>
        <taxon>Eukaryota</taxon>
        <taxon>Viridiplantae</taxon>
        <taxon>Streptophyta</taxon>
        <taxon>Embryophyta</taxon>
        <taxon>Tracheophyta</taxon>
        <taxon>Spermatophyta</taxon>
        <taxon>Magnoliopsida</taxon>
        <taxon>eudicotyledons</taxon>
        <taxon>Gunneridae</taxon>
        <taxon>Pentapetalae</taxon>
        <taxon>rosids</taxon>
        <taxon>fabids</taxon>
        <taxon>Fabales</taxon>
        <taxon>Fabaceae</taxon>
        <taxon>Papilionoideae</taxon>
        <taxon>50 kb inversion clade</taxon>
        <taxon>NPAAA clade</taxon>
        <taxon>indigoferoid/millettioid clade</taxon>
        <taxon>Phaseoleae</taxon>
        <taxon>Glycine</taxon>
        <taxon>Glycine subgen. Soja</taxon>
    </lineage>
</organism>
<dbReference type="PANTHER" id="PTHR36068:SF1">
    <property type="entry name" value="OS01G0102500 PROTEIN"/>
    <property type="match status" value="1"/>
</dbReference>
<accession>A0A0B2R4S0</accession>
<dbReference type="Proteomes" id="UP000053555">
    <property type="component" value="Unassembled WGS sequence"/>
</dbReference>
<gene>
    <name evidence="1" type="ORF">glysoja_025473</name>
</gene>
<reference evidence="1" key="1">
    <citation type="submission" date="2014-07" db="EMBL/GenBank/DDBJ databases">
        <title>Identification of a novel salt tolerance gene in wild soybean by whole-genome sequencing.</title>
        <authorList>
            <person name="Lam H.-M."/>
            <person name="Qi X."/>
            <person name="Li M.-W."/>
            <person name="Liu X."/>
            <person name="Xie M."/>
            <person name="Ni M."/>
            <person name="Xu X."/>
        </authorList>
    </citation>
    <scope>NUCLEOTIDE SEQUENCE [LARGE SCALE GENOMIC DNA]</scope>
    <source>
        <tissue evidence="1">Root</tissue>
    </source>
</reference>
<proteinExistence type="predicted"/>
<dbReference type="EMBL" id="KN653480">
    <property type="protein sequence ID" value="KHN27189.1"/>
    <property type="molecule type" value="Genomic_DNA"/>
</dbReference>
<dbReference type="AlphaFoldDB" id="A0A0B2R4S0"/>